<sequence length="173" mass="19675">MPITEFASLQFKASRGLSEPDILARFQKLSAWQSECSGYPLLFFTNPKAPSEIHLITGWESVEAHETWIMGERNQELLRVFMPFINILGMVHLDIDFERIPKDAESMTCLKFEEGEGVEGQVARAIAEHVRCAEIGQNLQDDCHEVYVFTQPGNTTGLDVEPTDHMELQRVHL</sequence>
<evidence type="ECO:0008006" key="3">
    <source>
        <dbReference type="Google" id="ProtNLM"/>
    </source>
</evidence>
<dbReference type="HOGENOM" id="CLU_127256_0_0_1"/>
<dbReference type="PANTHER" id="PTHR42052:SF1">
    <property type="entry name" value="ABM DOMAIN-CONTAINING PROTEIN"/>
    <property type="match status" value="1"/>
</dbReference>
<protein>
    <recommendedName>
        <fullName evidence="3">ABM domain-containing protein</fullName>
    </recommendedName>
</protein>
<evidence type="ECO:0000313" key="2">
    <source>
        <dbReference type="Proteomes" id="UP000054018"/>
    </source>
</evidence>
<dbReference type="Proteomes" id="UP000054018">
    <property type="component" value="Unassembled WGS sequence"/>
</dbReference>
<evidence type="ECO:0000313" key="1">
    <source>
        <dbReference type="EMBL" id="KIK14373.1"/>
    </source>
</evidence>
<dbReference type="OrthoDB" id="3542212at2759"/>
<reference evidence="1 2" key="1">
    <citation type="submission" date="2014-04" db="EMBL/GenBank/DDBJ databases">
        <authorList>
            <consortium name="DOE Joint Genome Institute"/>
            <person name="Kuo A."/>
            <person name="Kohler A."/>
            <person name="Costa M.D."/>
            <person name="Nagy L.G."/>
            <person name="Floudas D."/>
            <person name="Copeland A."/>
            <person name="Barry K.W."/>
            <person name="Cichocki N."/>
            <person name="Veneault-Fourrey C."/>
            <person name="LaButti K."/>
            <person name="Lindquist E.A."/>
            <person name="Lipzen A."/>
            <person name="Lundell T."/>
            <person name="Morin E."/>
            <person name="Murat C."/>
            <person name="Sun H."/>
            <person name="Tunlid A."/>
            <person name="Henrissat B."/>
            <person name="Grigoriev I.V."/>
            <person name="Hibbett D.S."/>
            <person name="Martin F."/>
            <person name="Nordberg H.P."/>
            <person name="Cantor M.N."/>
            <person name="Hua S.X."/>
        </authorList>
    </citation>
    <scope>NUCLEOTIDE SEQUENCE [LARGE SCALE GENOMIC DNA]</scope>
    <source>
        <strain evidence="1 2">441</strain>
    </source>
</reference>
<dbReference type="EMBL" id="KN833941">
    <property type="protein sequence ID" value="KIK14373.1"/>
    <property type="molecule type" value="Genomic_DNA"/>
</dbReference>
<gene>
    <name evidence="1" type="ORF">PISMIDRAFT_688021</name>
</gene>
<keyword evidence="2" id="KW-1185">Reference proteome</keyword>
<dbReference type="AlphaFoldDB" id="A0A0C9Z2U7"/>
<reference evidence="2" key="2">
    <citation type="submission" date="2015-01" db="EMBL/GenBank/DDBJ databases">
        <title>Evolutionary Origins and Diversification of the Mycorrhizal Mutualists.</title>
        <authorList>
            <consortium name="DOE Joint Genome Institute"/>
            <consortium name="Mycorrhizal Genomics Consortium"/>
            <person name="Kohler A."/>
            <person name="Kuo A."/>
            <person name="Nagy L.G."/>
            <person name="Floudas D."/>
            <person name="Copeland A."/>
            <person name="Barry K.W."/>
            <person name="Cichocki N."/>
            <person name="Veneault-Fourrey C."/>
            <person name="LaButti K."/>
            <person name="Lindquist E.A."/>
            <person name="Lipzen A."/>
            <person name="Lundell T."/>
            <person name="Morin E."/>
            <person name="Murat C."/>
            <person name="Riley R."/>
            <person name="Ohm R."/>
            <person name="Sun H."/>
            <person name="Tunlid A."/>
            <person name="Henrissat B."/>
            <person name="Grigoriev I.V."/>
            <person name="Hibbett D.S."/>
            <person name="Martin F."/>
        </authorList>
    </citation>
    <scope>NUCLEOTIDE SEQUENCE [LARGE SCALE GENOMIC DNA]</scope>
    <source>
        <strain evidence="2">441</strain>
    </source>
</reference>
<dbReference type="PANTHER" id="PTHR42052">
    <property type="entry name" value="ABM DOMAIN-CONTAINING PROTEIN"/>
    <property type="match status" value="1"/>
</dbReference>
<accession>A0A0C9Z2U7</accession>
<dbReference type="Gene3D" id="3.30.70.100">
    <property type="match status" value="1"/>
</dbReference>
<proteinExistence type="predicted"/>
<organism evidence="1 2">
    <name type="scientific">Pisolithus microcarpus 441</name>
    <dbReference type="NCBI Taxonomy" id="765257"/>
    <lineage>
        <taxon>Eukaryota</taxon>
        <taxon>Fungi</taxon>
        <taxon>Dikarya</taxon>
        <taxon>Basidiomycota</taxon>
        <taxon>Agaricomycotina</taxon>
        <taxon>Agaricomycetes</taxon>
        <taxon>Agaricomycetidae</taxon>
        <taxon>Boletales</taxon>
        <taxon>Sclerodermatineae</taxon>
        <taxon>Pisolithaceae</taxon>
        <taxon>Pisolithus</taxon>
    </lineage>
</organism>
<name>A0A0C9Z2U7_9AGAM</name>